<evidence type="ECO:0000256" key="3">
    <source>
        <dbReference type="SAM" id="SignalP"/>
    </source>
</evidence>
<keyword evidence="2" id="KW-0560">Oxidoreductase</keyword>
<keyword evidence="3" id="KW-0732">Signal</keyword>
<dbReference type="InterPro" id="IPR000683">
    <property type="entry name" value="Gfo/Idh/MocA-like_OxRdtase_N"/>
</dbReference>
<sequence length="374" mass="41028">MKTNSRRDFLHKLAASAIAMPFFSSYTGFAQPGLLLPKQQNQVLRVALMGLGGYASRVAKAMQSCKRAKITGLISGTPAKLKEWGATYNIPERNRYNYENFDTIKDNPDIDAVYVITPNALHHEHAIRSARAGKHVICEKPMAINAAEGQEMVDACAKAGVKLLVGYRMHFEPNTLEVVRMRQAGELGQIMFFQGLSGFRIGDPNQWRLDKALAGGGALMDIGIYSINGARYMVGEEPVWVTAQETKTDTTKFKEGVDETIQFQLGFPSGAVASCLSTYNMNYLDRFFLNGTKGFAELQPATGYGPTKGRTNKGELSLPHVMHQTLQMDAMAGIILDNDVPTVSVDGQEGLKDLKIIDAIYRACATGTRQHIPA</sequence>
<organism evidence="6 7">
    <name type="scientific">Parapedobacter composti</name>
    <dbReference type="NCBI Taxonomy" id="623281"/>
    <lineage>
        <taxon>Bacteria</taxon>
        <taxon>Pseudomonadati</taxon>
        <taxon>Bacteroidota</taxon>
        <taxon>Sphingobacteriia</taxon>
        <taxon>Sphingobacteriales</taxon>
        <taxon>Sphingobacteriaceae</taxon>
        <taxon>Parapedobacter</taxon>
    </lineage>
</organism>
<name>A0A1I1LAA6_9SPHI</name>
<dbReference type="InterPro" id="IPR008354">
    <property type="entry name" value="Glc-Fru_OxRdtase_bac"/>
</dbReference>
<dbReference type="EMBL" id="FOLL01000020">
    <property type="protein sequence ID" value="SFC69926.1"/>
    <property type="molecule type" value="Genomic_DNA"/>
</dbReference>
<dbReference type="SUPFAM" id="SSF51735">
    <property type="entry name" value="NAD(P)-binding Rossmann-fold domains"/>
    <property type="match status" value="1"/>
</dbReference>
<evidence type="ECO:0000313" key="6">
    <source>
        <dbReference type="EMBL" id="SFC69926.1"/>
    </source>
</evidence>
<dbReference type="Pfam" id="PF01408">
    <property type="entry name" value="GFO_IDH_MocA"/>
    <property type="match status" value="1"/>
</dbReference>
<feature type="domain" description="Gfo/Idh/MocA-like oxidoreductase N-terminal" evidence="4">
    <location>
        <begin position="44"/>
        <end position="167"/>
    </location>
</feature>
<dbReference type="PROSITE" id="PS51318">
    <property type="entry name" value="TAT"/>
    <property type="match status" value="1"/>
</dbReference>
<evidence type="ECO:0000256" key="2">
    <source>
        <dbReference type="ARBA" id="ARBA00023002"/>
    </source>
</evidence>
<evidence type="ECO:0000256" key="1">
    <source>
        <dbReference type="ARBA" id="ARBA00010928"/>
    </source>
</evidence>
<evidence type="ECO:0000259" key="4">
    <source>
        <dbReference type="Pfam" id="PF01408"/>
    </source>
</evidence>
<proteinExistence type="inferred from homology"/>
<accession>A0A1I1LAA6</accession>
<dbReference type="AlphaFoldDB" id="A0A1I1LAA6"/>
<protein>
    <submittedName>
        <fullName evidence="6">Predicted dehydrogenase</fullName>
    </submittedName>
</protein>
<dbReference type="GO" id="GO:0000166">
    <property type="term" value="F:nucleotide binding"/>
    <property type="evidence" value="ECO:0007669"/>
    <property type="project" value="InterPro"/>
</dbReference>
<dbReference type="InterPro" id="IPR050984">
    <property type="entry name" value="Gfo/Idh/MocA_domain"/>
</dbReference>
<dbReference type="PANTHER" id="PTHR22604:SF105">
    <property type="entry name" value="TRANS-1,2-DIHYDROBENZENE-1,2-DIOL DEHYDROGENASE"/>
    <property type="match status" value="1"/>
</dbReference>
<evidence type="ECO:0000313" key="7">
    <source>
        <dbReference type="Proteomes" id="UP000199577"/>
    </source>
</evidence>
<dbReference type="STRING" id="623281.SAMN05421747_1209"/>
<dbReference type="InterPro" id="IPR006311">
    <property type="entry name" value="TAT_signal"/>
</dbReference>
<dbReference type="Gene3D" id="3.30.360.10">
    <property type="entry name" value="Dihydrodipicolinate Reductase, domain 2"/>
    <property type="match status" value="1"/>
</dbReference>
<dbReference type="PRINTS" id="PR01775">
    <property type="entry name" value="GLFROXRDTASE"/>
</dbReference>
<feature type="signal peptide" evidence="3">
    <location>
        <begin position="1"/>
        <end position="30"/>
    </location>
</feature>
<reference evidence="6 7" key="1">
    <citation type="submission" date="2016-10" db="EMBL/GenBank/DDBJ databases">
        <authorList>
            <person name="de Groot N.N."/>
        </authorList>
    </citation>
    <scope>NUCLEOTIDE SEQUENCE [LARGE SCALE GENOMIC DNA]</scope>
    <source>
        <strain evidence="6 7">DSM 22900</strain>
    </source>
</reference>
<evidence type="ECO:0000259" key="5">
    <source>
        <dbReference type="Pfam" id="PF22725"/>
    </source>
</evidence>
<dbReference type="Gene3D" id="3.40.50.720">
    <property type="entry name" value="NAD(P)-binding Rossmann-like Domain"/>
    <property type="match status" value="1"/>
</dbReference>
<dbReference type="RefSeq" id="WP_090974766.1">
    <property type="nucleotide sequence ID" value="NZ_FOLL01000020.1"/>
</dbReference>
<dbReference type="PANTHER" id="PTHR22604">
    <property type="entry name" value="OXIDOREDUCTASES"/>
    <property type="match status" value="1"/>
</dbReference>
<dbReference type="OrthoDB" id="9815825at2"/>
<dbReference type="InterPro" id="IPR036291">
    <property type="entry name" value="NAD(P)-bd_dom_sf"/>
</dbReference>
<feature type="domain" description="GFO/IDH/MocA-like oxidoreductase" evidence="5">
    <location>
        <begin position="177"/>
        <end position="296"/>
    </location>
</feature>
<dbReference type="Proteomes" id="UP000199577">
    <property type="component" value="Unassembled WGS sequence"/>
</dbReference>
<gene>
    <name evidence="6" type="ORF">SAMN05421747_1209</name>
</gene>
<feature type="chain" id="PRO_5011520760" evidence="3">
    <location>
        <begin position="31"/>
        <end position="374"/>
    </location>
</feature>
<dbReference type="GO" id="GO:0016491">
    <property type="term" value="F:oxidoreductase activity"/>
    <property type="evidence" value="ECO:0007669"/>
    <property type="project" value="UniProtKB-KW"/>
</dbReference>
<comment type="similarity">
    <text evidence="1">Belongs to the Gfo/Idh/MocA family.</text>
</comment>
<dbReference type="Pfam" id="PF22725">
    <property type="entry name" value="GFO_IDH_MocA_C3"/>
    <property type="match status" value="1"/>
</dbReference>
<dbReference type="InterPro" id="IPR055170">
    <property type="entry name" value="GFO_IDH_MocA-like_dom"/>
</dbReference>
<dbReference type="SUPFAM" id="SSF55347">
    <property type="entry name" value="Glyceraldehyde-3-phosphate dehydrogenase-like, C-terminal domain"/>
    <property type="match status" value="1"/>
</dbReference>
<keyword evidence="7" id="KW-1185">Reference proteome</keyword>